<organism evidence="2 3">
    <name type="scientific">Tanacetum coccineum</name>
    <dbReference type="NCBI Taxonomy" id="301880"/>
    <lineage>
        <taxon>Eukaryota</taxon>
        <taxon>Viridiplantae</taxon>
        <taxon>Streptophyta</taxon>
        <taxon>Embryophyta</taxon>
        <taxon>Tracheophyta</taxon>
        <taxon>Spermatophyta</taxon>
        <taxon>Magnoliopsida</taxon>
        <taxon>eudicotyledons</taxon>
        <taxon>Gunneridae</taxon>
        <taxon>Pentapetalae</taxon>
        <taxon>asterids</taxon>
        <taxon>campanulids</taxon>
        <taxon>Asterales</taxon>
        <taxon>Asteraceae</taxon>
        <taxon>Asteroideae</taxon>
        <taxon>Anthemideae</taxon>
        <taxon>Anthemidinae</taxon>
        <taxon>Tanacetum</taxon>
    </lineage>
</organism>
<dbReference type="Proteomes" id="UP001151760">
    <property type="component" value="Unassembled WGS sequence"/>
</dbReference>
<dbReference type="PANTHER" id="PTHR12609">
    <property type="entry name" value="MICROTUBULE ASSOCIATED PROTEIN XMAP215"/>
    <property type="match status" value="1"/>
</dbReference>
<sequence length="188" mass="20920">MDWHGDLALGWNAQSQIPIGRSTNLIGRVNLSSGFRILVSCIWHHYLEIEKSYVVYAAGLQPVDAQHDLQSTIYEVDLDRILQCIHLYLQELGIEEIRRRVGAIANDLHMVKTVLYELVKLRGTAIKGHLSMVPIDMETQPIILAYIDVNLQTLAAARMLTPTGPTGQTHWGDSMANNPMPAAHSADA</sequence>
<feature type="region of interest" description="Disordered" evidence="1">
    <location>
        <begin position="166"/>
        <end position="188"/>
    </location>
</feature>
<comment type="caution">
    <text evidence="2">The sequence shown here is derived from an EMBL/GenBank/DDBJ whole genome shotgun (WGS) entry which is preliminary data.</text>
</comment>
<dbReference type="InterPro" id="IPR045110">
    <property type="entry name" value="XMAP215"/>
</dbReference>
<dbReference type="EMBL" id="BQNB010013061">
    <property type="protein sequence ID" value="GJT11344.1"/>
    <property type="molecule type" value="Genomic_DNA"/>
</dbReference>
<name>A0ABQ5BAT4_9ASTR</name>
<evidence type="ECO:0000313" key="3">
    <source>
        <dbReference type="Proteomes" id="UP001151760"/>
    </source>
</evidence>
<gene>
    <name evidence="2" type="ORF">Tco_0858386</name>
</gene>
<evidence type="ECO:0000256" key="1">
    <source>
        <dbReference type="SAM" id="MobiDB-lite"/>
    </source>
</evidence>
<accession>A0ABQ5BAT4</accession>
<feature type="compositionally biased region" description="Polar residues" evidence="1">
    <location>
        <begin position="166"/>
        <end position="177"/>
    </location>
</feature>
<protein>
    <submittedName>
        <fullName evidence="2">Uncharacterized protein</fullName>
    </submittedName>
</protein>
<reference evidence="2" key="1">
    <citation type="journal article" date="2022" name="Int. J. Mol. Sci.">
        <title>Draft Genome of Tanacetum Coccineum: Genomic Comparison of Closely Related Tanacetum-Family Plants.</title>
        <authorList>
            <person name="Yamashiro T."/>
            <person name="Shiraishi A."/>
            <person name="Nakayama K."/>
            <person name="Satake H."/>
        </authorList>
    </citation>
    <scope>NUCLEOTIDE SEQUENCE</scope>
</reference>
<keyword evidence="3" id="KW-1185">Reference proteome</keyword>
<reference evidence="2" key="2">
    <citation type="submission" date="2022-01" db="EMBL/GenBank/DDBJ databases">
        <authorList>
            <person name="Yamashiro T."/>
            <person name="Shiraishi A."/>
            <person name="Satake H."/>
            <person name="Nakayama K."/>
        </authorList>
    </citation>
    <scope>NUCLEOTIDE SEQUENCE</scope>
</reference>
<proteinExistence type="predicted"/>
<evidence type="ECO:0000313" key="2">
    <source>
        <dbReference type="EMBL" id="GJT11344.1"/>
    </source>
</evidence>